<dbReference type="OrthoDB" id="5801239at2759"/>
<evidence type="ECO:0000313" key="2">
    <source>
        <dbReference type="Proteomes" id="UP000270094"/>
    </source>
</evidence>
<organism evidence="1 2">
    <name type="scientific">Strongylus vulgaris</name>
    <name type="common">Blood worm</name>
    <dbReference type="NCBI Taxonomy" id="40348"/>
    <lineage>
        <taxon>Eukaryota</taxon>
        <taxon>Metazoa</taxon>
        <taxon>Ecdysozoa</taxon>
        <taxon>Nematoda</taxon>
        <taxon>Chromadorea</taxon>
        <taxon>Rhabditida</taxon>
        <taxon>Rhabditina</taxon>
        <taxon>Rhabditomorpha</taxon>
        <taxon>Strongyloidea</taxon>
        <taxon>Strongylidae</taxon>
        <taxon>Strongylus</taxon>
    </lineage>
</organism>
<evidence type="ECO:0000313" key="1">
    <source>
        <dbReference type="EMBL" id="VDM66574.1"/>
    </source>
</evidence>
<sequence>MVTSEMCNNPSNVMPCELMGKLSLEYTRQKIMELRVKSNCLGLDTSSEATEDEKCALLEDLPEQSVKLATVRQRISLNSLADCQVIVYIPS</sequence>
<name>A0A3P7ILV9_STRVU</name>
<dbReference type="Proteomes" id="UP000270094">
    <property type="component" value="Unassembled WGS sequence"/>
</dbReference>
<dbReference type="AlphaFoldDB" id="A0A3P7ILV9"/>
<gene>
    <name evidence="1" type="ORF">SVUK_LOCUS1572</name>
</gene>
<reference evidence="1 2" key="1">
    <citation type="submission" date="2018-11" db="EMBL/GenBank/DDBJ databases">
        <authorList>
            <consortium name="Pathogen Informatics"/>
        </authorList>
    </citation>
    <scope>NUCLEOTIDE SEQUENCE [LARGE SCALE GENOMIC DNA]</scope>
</reference>
<proteinExistence type="predicted"/>
<dbReference type="EMBL" id="UYYB01003191">
    <property type="protein sequence ID" value="VDM66574.1"/>
    <property type="molecule type" value="Genomic_DNA"/>
</dbReference>
<protein>
    <submittedName>
        <fullName evidence="1">Uncharacterized protein</fullName>
    </submittedName>
</protein>
<accession>A0A3P7ILV9</accession>
<keyword evidence="2" id="KW-1185">Reference proteome</keyword>